<accession>A0A087UPG7</accession>
<dbReference type="FunFam" id="3.40.50.2300:FF:000145">
    <property type="entry name" value="Glutamate receptor, metabotropic"/>
    <property type="match status" value="1"/>
</dbReference>
<evidence type="ECO:0000256" key="8">
    <source>
        <dbReference type="SAM" id="Phobius"/>
    </source>
</evidence>
<name>A0A087UPG7_STEMI</name>
<organism evidence="10 11">
    <name type="scientific">Stegodyphus mimosarum</name>
    <name type="common">African social velvet spider</name>
    <dbReference type="NCBI Taxonomy" id="407821"/>
    <lineage>
        <taxon>Eukaryota</taxon>
        <taxon>Metazoa</taxon>
        <taxon>Ecdysozoa</taxon>
        <taxon>Arthropoda</taxon>
        <taxon>Chelicerata</taxon>
        <taxon>Arachnida</taxon>
        <taxon>Araneae</taxon>
        <taxon>Araneomorphae</taxon>
        <taxon>Entelegynae</taxon>
        <taxon>Eresoidea</taxon>
        <taxon>Eresidae</taxon>
        <taxon>Stegodyphus</taxon>
    </lineage>
</organism>
<reference evidence="10 11" key="1">
    <citation type="submission" date="2013-11" db="EMBL/GenBank/DDBJ databases">
        <title>Genome sequencing of Stegodyphus mimosarum.</title>
        <authorList>
            <person name="Bechsgaard J."/>
        </authorList>
    </citation>
    <scope>NUCLEOTIDE SEQUENCE [LARGE SCALE GENOMIC DNA]</scope>
</reference>
<keyword evidence="4 8" id="KW-1133">Transmembrane helix</keyword>
<feature type="domain" description="Receptor ligand binding region" evidence="9">
    <location>
        <begin position="83"/>
        <end position="467"/>
    </location>
</feature>
<keyword evidence="6 10" id="KW-0675">Receptor</keyword>
<evidence type="ECO:0000256" key="6">
    <source>
        <dbReference type="ARBA" id="ARBA00023170"/>
    </source>
</evidence>
<dbReference type="OrthoDB" id="425344at2759"/>
<dbReference type="InterPro" id="IPR028082">
    <property type="entry name" value="Peripla_BP_I"/>
</dbReference>
<keyword evidence="3 8" id="KW-0812">Transmembrane</keyword>
<evidence type="ECO:0000313" key="10">
    <source>
        <dbReference type="EMBL" id="KFM79256.1"/>
    </source>
</evidence>
<dbReference type="OMA" id="VESENHM"/>
<dbReference type="SUPFAM" id="SSF53822">
    <property type="entry name" value="Periplasmic binding protein-like I"/>
    <property type="match status" value="1"/>
</dbReference>
<evidence type="ECO:0000256" key="7">
    <source>
        <dbReference type="ARBA" id="ARBA00023180"/>
    </source>
</evidence>
<keyword evidence="7" id="KW-0325">Glycoprotein</keyword>
<dbReference type="PANTHER" id="PTHR24060">
    <property type="entry name" value="METABOTROPIC GLUTAMATE RECEPTOR"/>
    <property type="match status" value="1"/>
</dbReference>
<dbReference type="InterPro" id="IPR000337">
    <property type="entry name" value="GPCR_3"/>
</dbReference>
<keyword evidence="5 8" id="KW-0472">Membrane</keyword>
<dbReference type="PRINTS" id="PR00248">
    <property type="entry name" value="GPCRMGR"/>
</dbReference>
<feature type="non-terminal residue" evidence="10">
    <location>
        <position position="489"/>
    </location>
</feature>
<proteinExistence type="inferred from homology"/>
<evidence type="ECO:0000256" key="1">
    <source>
        <dbReference type="ARBA" id="ARBA00004141"/>
    </source>
</evidence>
<protein>
    <submittedName>
        <fullName evidence="10">Metabotropic glutamate receptor 4</fullName>
    </submittedName>
</protein>
<dbReference type="Proteomes" id="UP000054359">
    <property type="component" value="Unassembled WGS sequence"/>
</dbReference>
<dbReference type="GO" id="GO:0016020">
    <property type="term" value="C:membrane"/>
    <property type="evidence" value="ECO:0007669"/>
    <property type="project" value="UniProtKB-SubCell"/>
</dbReference>
<comment type="similarity">
    <text evidence="2">Belongs to the G-protein coupled receptor 3 family.</text>
</comment>
<dbReference type="STRING" id="407821.A0A087UPG7"/>
<sequence>MNCQILDKPLSIEKMKIHIYIYFNLVIFYFSAIYVNGETKVFKRIDIGTDYKFRLGGLFPVHNKGYNETMSCGDILIGKGIQRLEAMLYAIDQINNNQTYWNFTLGATILDTCSFDSYALDQSLQFLQSSCDSIKRRVTGVVGAANSAVSESVANIFRLFKIPQVSYASTSEELDNLHKYPFFFRVVPSDRFQVRVILDILFAFQWTFVSAVASKGDYGESAIQSLQGLIRNTTFEEICFATVQILPRNPTSEDYDSVIHHLDEYEKARVVVVFLNEDKTKDLLTAVRRNRVPSERFVWIGSDGWGAKTYPVEGNEMQAAGAITILPKRYPVKGFDEYFKSLNPRNNTRNIWFKEYWEAQFDCTFNDSRLLGERKKLCTGEEDIGNSFRQEGLVPMVIDSVYVLANAIRALCKEHPEFCTGKGDKYRNLLKEYIINTTLKSSQGHDMIISFDFTRSIPVNYTIYQFKKAYKIGDIYEYKAIGEWNPYTK</sequence>
<evidence type="ECO:0000256" key="2">
    <source>
        <dbReference type="ARBA" id="ARBA00007242"/>
    </source>
</evidence>
<evidence type="ECO:0000259" key="9">
    <source>
        <dbReference type="Pfam" id="PF01094"/>
    </source>
</evidence>
<evidence type="ECO:0000256" key="3">
    <source>
        <dbReference type="ARBA" id="ARBA00022692"/>
    </source>
</evidence>
<keyword evidence="11" id="KW-1185">Reference proteome</keyword>
<dbReference type="AlphaFoldDB" id="A0A087UPG7"/>
<comment type="subcellular location">
    <subcellularLocation>
        <location evidence="1">Membrane</location>
        <topology evidence="1">Multi-pass membrane protein</topology>
    </subcellularLocation>
</comment>
<evidence type="ECO:0000313" key="11">
    <source>
        <dbReference type="Proteomes" id="UP000054359"/>
    </source>
</evidence>
<dbReference type="GO" id="GO:0004930">
    <property type="term" value="F:G protein-coupled receptor activity"/>
    <property type="evidence" value="ECO:0007669"/>
    <property type="project" value="InterPro"/>
</dbReference>
<gene>
    <name evidence="10" type="ORF">X975_07994</name>
</gene>
<evidence type="ECO:0000256" key="5">
    <source>
        <dbReference type="ARBA" id="ARBA00023136"/>
    </source>
</evidence>
<dbReference type="InterPro" id="IPR001828">
    <property type="entry name" value="ANF_lig-bd_rcpt"/>
</dbReference>
<dbReference type="EMBL" id="KK120875">
    <property type="protein sequence ID" value="KFM79256.1"/>
    <property type="molecule type" value="Genomic_DNA"/>
</dbReference>
<dbReference type="PRINTS" id="PR00593">
    <property type="entry name" value="MTABOTROPICR"/>
</dbReference>
<feature type="transmembrane region" description="Helical" evidence="8">
    <location>
        <begin position="17"/>
        <end position="35"/>
    </location>
</feature>
<evidence type="ECO:0000256" key="4">
    <source>
        <dbReference type="ARBA" id="ARBA00022989"/>
    </source>
</evidence>
<dbReference type="InterPro" id="IPR050726">
    <property type="entry name" value="mGluR"/>
</dbReference>
<dbReference type="Pfam" id="PF01094">
    <property type="entry name" value="ANF_receptor"/>
    <property type="match status" value="1"/>
</dbReference>
<dbReference type="Gene3D" id="3.40.50.2300">
    <property type="match status" value="2"/>
</dbReference>
<dbReference type="InterPro" id="IPR000162">
    <property type="entry name" value="GPCR_3_mtglu_rcpt"/>
</dbReference>